<evidence type="ECO:0000256" key="2">
    <source>
        <dbReference type="ARBA" id="ARBA00012425"/>
    </source>
</evidence>
<evidence type="ECO:0000256" key="7">
    <source>
        <dbReference type="ARBA" id="ARBA00022840"/>
    </source>
</evidence>
<name>A0ABN9UQE6_9DINO</name>
<dbReference type="Gene3D" id="1.10.510.10">
    <property type="entry name" value="Transferase(Phosphotransferase) domain 1"/>
    <property type="match status" value="1"/>
</dbReference>
<dbReference type="Proteomes" id="UP001189429">
    <property type="component" value="Unassembled WGS sequence"/>
</dbReference>
<dbReference type="InterPro" id="IPR008271">
    <property type="entry name" value="Ser/Thr_kinase_AS"/>
</dbReference>
<reference evidence="18" key="1">
    <citation type="submission" date="2023-10" db="EMBL/GenBank/DDBJ databases">
        <authorList>
            <person name="Chen Y."/>
            <person name="Shah S."/>
            <person name="Dougan E. K."/>
            <person name="Thang M."/>
            <person name="Chan C."/>
        </authorList>
    </citation>
    <scope>NUCLEOTIDE SEQUENCE [LARGE SCALE GENOMIC DNA]</scope>
</reference>
<dbReference type="PROSITE" id="PS50011">
    <property type="entry name" value="PROTEIN_KINASE_DOM"/>
    <property type="match status" value="1"/>
</dbReference>
<evidence type="ECO:0000256" key="10">
    <source>
        <dbReference type="ARBA" id="ARBA00041902"/>
    </source>
</evidence>
<evidence type="ECO:0000256" key="13">
    <source>
        <dbReference type="ARBA" id="ARBA00048367"/>
    </source>
</evidence>
<dbReference type="PROSITE" id="PS00108">
    <property type="entry name" value="PROTEIN_KINASE_ST"/>
    <property type="match status" value="1"/>
</dbReference>
<evidence type="ECO:0000256" key="14">
    <source>
        <dbReference type="PROSITE-ProRule" id="PRU10141"/>
    </source>
</evidence>
<evidence type="ECO:0000313" key="18">
    <source>
        <dbReference type="EMBL" id="CAK0862201.1"/>
    </source>
</evidence>
<evidence type="ECO:0000256" key="4">
    <source>
        <dbReference type="ARBA" id="ARBA00022679"/>
    </source>
</evidence>
<keyword evidence="3 15" id="KW-0723">Serine/threonine-protein kinase</keyword>
<keyword evidence="7 14" id="KW-0067">ATP-binding</keyword>
<evidence type="ECO:0000256" key="9">
    <source>
        <dbReference type="ARBA" id="ARBA00039612"/>
    </source>
</evidence>
<dbReference type="PROSITE" id="PS00107">
    <property type="entry name" value="PROTEIN_KINASE_ATP"/>
    <property type="match status" value="1"/>
</dbReference>
<keyword evidence="4" id="KW-0808">Transferase</keyword>
<sequence>MAAQGASAGGGHGHPGWWDAGEPAPEPDDAPSGGAGGDPEMEEHGSPVLSRFDMHGMVGEGTYGKVYKVVDKQSRQPYALKKIPIQYDEEGVPSTAIREVSLVRECSHPNIIKLYEIIPTPSALHLLFEFLDMDLRMYLRRHGAYTDPPALRGAAYQCSCAIEYIHLHRIIHRDLKPQNVLIDIESGRLKLADFGLARAYSVPLRAYTHEVVTLWYRAIELLLGQTKYATPTDIWSLGCLIAEMATAQALFPGDSQIDTIFKIFRLLGTPTDEVWPGVSSLREFKHSFPRWPDTRLESTRSAGPALGETGVEMLRLCFAYNPVSRLSAQRLKLHAFFEGIEPEVDRCAITRR</sequence>
<evidence type="ECO:0000256" key="11">
    <source>
        <dbReference type="ARBA" id="ARBA00042858"/>
    </source>
</evidence>
<dbReference type="SUPFAM" id="SSF56112">
    <property type="entry name" value="Protein kinase-like (PK-like)"/>
    <property type="match status" value="1"/>
</dbReference>
<evidence type="ECO:0000256" key="3">
    <source>
        <dbReference type="ARBA" id="ARBA00022527"/>
    </source>
</evidence>
<gene>
    <name evidence="18" type="ORF">PCOR1329_LOCUS50679</name>
</gene>
<evidence type="ECO:0000313" key="19">
    <source>
        <dbReference type="Proteomes" id="UP001189429"/>
    </source>
</evidence>
<evidence type="ECO:0000256" key="8">
    <source>
        <dbReference type="ARBA" id="ARBA00038543"/>
    </source>
</evidence>
<dbReference type="EC" id="2.7.11.22" evidence="2"/>
<accession>A0ABN9UQE6</accession>
<dbReference type="EMBL" id="CAUYUJ010016135">
    <property type="protein sequence ID" value="CAK0862201.1"/>
    <property type="molecule type" value="Genomic_DNA"/>
</dbReference>
<keyword evidence="19" id="KW-1185">Reference proteome</keyword>
<dbReference type="InterPro" id="IPR000719">
    <property type="entry name" value="Prot_kinase_dom"/>
</dbReference>
<evidence type="ECO:0000256" key="1">
    <source>
        <dbReference type="ARBA" id="ARBA00006485"/>
    </source>
</evidence>
<comment type="subunit">
    <text evidence="8">May form a complex composed of at least the catalytic subunit CRK2 and a cyclin.</text>
</comment>
<dbReference type="SMART" id="SM00220">
    <property type="entry name" value="S_TKc"/>
    <property type="match status" value="1"/>
</dbReference>
<feature type="domain" description="Protein kinase" evidence="17">
    <location>
        <begin position="52"/>
        <end position="337"/>
    </location>
</feature>
<comment type="caution">
    <text evidence="18">The sequence shown here is derived from an EMBL/GenBank/DDBJ whole genome shotgun (WGS) entry which is preliminary data.</text>
</comment>
<keyword evidence="5 14" id="KW-0547">Nucleotide-binding</keyword>
<dbReference type="CDD" id="cd07829">
    <property type="entry name" value="STKc_CDK_like"/>
    <property type="match status" value="1"/>
</dbReference>
<organism evidence="18 19">
    <name type="scientific">Prorocentrum cordatum</name>
    <dbReference type="NCBI Taxonomy" id="2364126"/>
    <lineage>
        <taxon>Eukaryota</taxon>
        <taxon>Sar</taxon>
        <taxon>Alveolata</taxon>
        <taxon>Dinophyceae</taxon>
        <taxon>Prorocentrales</taxon>
        <taxon>Prorocentraceae</taxon>
        <taxon>Prorocentrum</taxon>
    </lineage>
</organism>
<dbReference type="Gene3D" id="3.30.200.20">
    <property type="entry name" value="Phosphorylase Kinase, domain 1"/>
    <property type="match status" value="1"/>
</dbReference>
<evidence type="ECO:0000256" key="16">
    <source>
        <dbReference type="SAM" id="MobiDB-lite"/>
    </source>
</evidence>
<comment type="similarity">
    <text evidence="1">Belongs to the protein kinase superfamily. CMGC Ser/Thr protein kinase family. CDC2/CDKX subfamily.</text>
</comment>
<evidence type="ECO:0000256" key="6">
    <source>
        <dbReference type="ARBA" id="ARBA00022777"/>
    </source>
</evidence>
<dbReference type="InterPro" id="IPR011009">
    <property type="entry name" value="Kinase-like_dom_sf"/>
</dbReference>
<dbReference type="PANTHER" id="PTHR24056:SF254">
    <property type="entry name" value="CYCLIN-DEPENDENT KINASE 2"/>
    <property type="match status" value="1"/>
</dbReference>
<feature type="region of interest" description="Disordered" evidence="16">
    <location>
        <begin position="1"/>
        <end position="46"/>
    </location>
</feature>
<dbReference type="PANTHER" id="PTHR24056">
    <property type="entry name" value="CELL DIVISION PROTEIN KINASE"/>
    <property type="match status" value="1"/>
</dbReference>
<dbReference type="InterPro" id="IPR017441">
    <property type="entry name" value="Protein_kinase_ATP_BS"/>
</dbReference>
<comment type="catalytic activity">
    <reaction evidence="13">
        <text>L-seryl-[protein] + ATP = O-phospho-L-seryl-[protein] + ADP + H(+)</text>
        <dbReference type="Rhea" id="RHEA:17989"/>
        <dbReference type="Rhea" id="RHEA-COMP:9863"/>
        <dbReference type="Rhea" id="RHEA-COMP:11604"/>
        <dbReference type="ChEBI" id="CHEBI:15378"/>
        <dbReference type="ChEBI" id="CHEBI:29999"/>
        <dbReference type="ChEBI" id="CHEBI:30616"/>
        <dbReference type="ChEBI" id="CHEBI:83421"/>
        <dbReference type="ChEBI" id="CHEBI:456216"/>
        <dbReference type="EC" id="2.7.11.22"/>
    </reaction>
</comment>
<comment type="catalytic activity">
    <reaction evidence="12">
        <text>L-threonyl-[protein] + ATP = O-phospho-L-threonyl-[protein] + ADP + H(+)</text>
        <dbReference type="Rhea" id="RHEA:46608"/>
        <dbReference type="Rhea" id="RHEA-COMP:11060"/>
        <dbReference type="Rhea" id="RHEA-COMP:11605"/>
        <dbReference type="ChEBI" id="CHEBI:15378"/>
        <dbReference type="ChEBI" id="CHEBI:30013"/>
        <dbReference type="ChEBI" id="CHEBI:30616"/>
        <dbReference type="ChEBI" id="CHEBI:61977"/>
        <dbReference type="ChEBI" id="CHEBI:456216"/>
        <dbReference type="EC" id="2.7.11.22"/>
    </reaction>
</comment>
<evidence type="ECO:0000256" key="15">
    <source>
        <dbReference type="RuleBase" id="RU000304"/>
    </source>
</evidence>
<proteinExistence type="inferred from homology"/>
<protein>
    <recommendedName>
        <fullName evidence="9">Cyclin-dependent kinase 2 homolog</fullName>
        <ecNumber evidence="2">2.7.11.22</ecNumber>
    </recommendedName>
    <alternativeName>
        <fullName evidence="10">Cell division control protein 2 homolog</fullName>
    </alternativeName>
    <alternativeName>
        <fullName evidence="11">cdc2-related kinase 2</fullName>
    </alternativeName>
</protein>
<dbReference type="InterPro" id="IPR050108">
    <property type="entry name" value="CDK"/>
</dbReference>
<evidence type="ECO:0000256" key="5">
    <source>
        <dbReference type="ARBA" id="ARBA00022741"/>
    </source>
</evidence>
<evidence type="ECO:0000259" key="17">
    <source>
        <dbReference type="PROSITE" id="PS50011"/>
    </source>
</evidence>
<evidence type="ECO:0000256" key="12">
    <source>
        <dbReference type="ARBA" id="ARBA00047811"/>
    </source>
</evidence>
<keyword evidence="6" id="KW-0418">Kinase</keyword>
<dbReference type="Pfam" id="PF00069">
    <property type="entry name" value="Pkinase"/>
    <property type="match status" value="1"/>
</dbReference>
<feature type="binding site" evidence="14">
    <location>
        <position position="81"/>
    </location>
    <ligand>
        <name>ATP</name>
        <dbReference type="ChEBI" id="CHEBI:30616"/>
    </ligand>
</feature>